<dbReference type="InterPro" id="IPR002586">
    <property type="entry name" value="CobQ/CobB/MinD/ParA_Nub-bd_dom"/>
</dbReference>
<organism evidence="6 7">
    <name type="scientific">Crocosphaera watsonii WH 8501</name>
    <dbReference type="NCBI Taxonomy" id="165597"/>
    <lineage>
        <taxon>Bacteria</taxon>
        <taxon>Bacillati</taxon>
        <taxon>Cyanobacteriota</taxon>
        <taxon>Cyanophyceae</taxon>
        <taxon>Oscillatoriophycideae</taxon>
        <taxon>Chroococcales</taxon>
        <taxon>Aphanothecaceae</taxon>
        <taxon>Crocosphaera</taxon>
    </lineage>
</organism>
<keyword evidence="4" id="KW-1133">Transmembrane helix</keyword>
<feature type="domain" description="CobQ/CobB/MinD/ParA nucleotide binding" evidence="5">
    <location>
        <begin position="529"/>
        <end position="697"/>
    </location>
</feature>
<feature type="transmembrane region" description="Helical" evidence="4">
    <location>
        <begin position="17"/>
        <end position="36"/>
    </location>
</feature>
<dbReference type="SUPFAM" id="SSF52540">
    <property type="entry name" value="P-loop containing nucleoside triphosphate hydrolases"/>
    <property type="match status" value="1"/>
</dbReference>
<dbReference type="OrthoDB" id="9758283at2"/>
<keyword evidence="4" id="KW-0812">Transmembrane</keyword>
<keyword evidence="4" id="KW-0472">Membrane</keyword>
<dbReference type="Gene3D" id="3.40.50.300">
    <property type="entry name" value="P-loop containing nucleotide triphosphate hydrolases"/>
    <property type="match status" value="1"/>
</dbReference>
<keyword evidence="1" id="KW-0547">Nucleotide-binding</keyword>
<dbReference type="InterPro" id="IPR027417">
    <property type="entry name" value="P-loop_NTPase"/>
</dbReference>
<dbReference type="InterPro" id="IPR050445">
    <property type="entry name" value="Bact_polysacc_biosynth/exp"/>
</dbReference>
<evidence type="ECO:0000313" key="6">
    <source>
        <dbReference type="EMBL" id="EAM50894.1"/>
    </source>
</evidence>
<dbReference type="EMBL" id="AADV02000012">
    <property type="protein sequence ID" value="EAM50894.1"/>
    <property type="molecule type" value="Genomic_DNA"/>
</dbReference>
<dbReference type="CDD" id="cd05387">
    <property type="entry name" value="BY-kinase"/>
    <property type="match status" value="1"/>
</dbReference>
<evidence type="ECO:0000256" key="3">
    <source>
        <dbReference type="SAM" id="Coils"/>
    </source>
</evidence>
<feature type="coiled-coil region" evidence="3">
    <location>
        <begin position="162"/>
        <end position="196"/>
    </location>
</feature>
<sequence>MAPPIVKRFAISFQQNYWLGFLTLVAGCGVSGLIALQPPAPPPAPTYSAFGQLIPKELPPAFTTTGNELQAQGRGISLSKGTLLSGRVFQRATNRLEKNGVKLSPQEIRKMRERNLVVDVPEEGEVGRIRLQYTDRESPTRATLILEVFMEEMVDNSRWLNTSELRSRIDALSRRLEQVKNELTEAENRFYRYVSQQGSDLLAIQYGSLVSGITSSQQRQRELGLALQEIDGRINSLINQLGLTPEQAYASVALSADPILAGLRGQILGIEQQLERLKLDLRPEHPTIVKLLKEKQVNETLFQQRAQELIGARDLAPVPISQIRQDSSLDPSRQRLANQLLALETRRAGLFRQLNSVIATEQKLREQYEKFPDKQLQQAKLVQEVEFQRIVYQNILTALVDAQSAEAETVGSLSVAVPANYRPSPPPQPEQKNKVLIIGLGGGVGLVAGLGVILLLALIDDRLHTPQELRDSLVDREVPVLGQLPFIYSSLYREDLSPALLDGDAGDLSFYERFRSNLRRLGSDVSKVVMITSVSNEEGKSATAYNLAIASAQAGKRTLLVEADLRSPSKAQWLEVTPNPNNHLEPLRFYNNRTDAVSLVPGVANLYLLPSPGPQRQAAAIMESSELQLLLKDARGRYDMVIIDSPSLSRCNDALLLESLTDGLVLITRPGFTRSSLLNEAIDQLSDAEVPVLGAVVNGIEDLVAPTVDIPETDNNEDENGRGNADIREIPVLRENPI</sequence>
<evidence type="ECO:0000313" key="7">
    <source>
        <dbReference type="Proteomes" id="UP000003922"/>
    </source>
</evidence>
<reference evidence="6" key="2">
    <citation type="submission" date="2005-06" db="EMBL/GenBank/DDBJ databases">
        <title>Sequencing of the draft genome and assembly of Crocosphaera watsonii WH 8501.</title>
        <authorList>
            <consortium name="US DOE Joint Genome Institute (JGI-PGF)"/>
            <person name="Copeland A."/>
            <person name="Lucas S."/>
            <person name="Lapidus A."/>
            <person name="Barry K."/>
            <person name="Detter C."/>
            <person name="Glavina T."/>
            <person name="Hammon N."/>
            <person name="Israni S."/>
            <person name="Pitluck S."/>
            <person name="Richardson P."/>
        </authorList>
    </citation>
    <scope>NUCLEOTIDE SEQUENCE [LARGE SCALE GENOMIC DNA]</scope>
    <source>
        <strain evidence="6">WH 8501</strain>
    </source>
</reference>
<gene>
    <name evidence="6" type="ORF">CwatDRAFT_3721</name>
</gene>
<dbReference type="PANTHER" id="PTHR32309:SF31">
    <property type="entry name" value="CAPSULAR EXOPOLYSACCHARIDE FAMILY"/>
    <property type="match status" value="1"/>
</dbReference>
<evidence type="ECO:0000256" key="1">
    <source>
        <dbReference type="ARBA" id="ARBA00022741"/>
    </source>
</evidence>
<keyword evidence="3" id="KW-0175">Coiled coil</keyword>
<reference evidence="6" key="3">
    <citation type="submission" date="2016-12" db="EMBL/GenBank/DDBJ databases">
        <title>Annotation of the draft genome assembly of Crocosphaera watsonii WH 8501.</title>
        <authorList>
            <consortium name="US DOE Joint Genome Institute (JGI-ORNL)"/>
            <person name="Larimer F."/>
            <person name="Land M."/>
        </authorList>
    </citation>
    <scope>NUCLEOTIDE SEQUENCE</scope>
    <source>
        <strain evidence="6">WH 8501</strain>
    </source>
</reference>
<reference evidence="6" key="1">
    <citation type="submission" date="2004-02" db="EMBL/GenBank/DDBJ databases">
        <authorList>
            <consortium name="DOE Joint Genome Institute"/>
        </authorList>
    </citation>
    <scope>NUCLEOTIDE SEQUENCE [LARGE SCALE GENOMIC DNA]</scope>
    <source>
        <strain evidence="6">WH 8501</strain>
    </source>
</reference>
<dbReference type="Pfam" id="PF01656">
    <property type="entry name" value="CbiA"/>
    <property type="match status" value="1"/>
</dbReference>
<name>Q4C447_CROWT</name>
<dbReference type="KEGG" id="cwa:CwatDRAFT_3721"/>
<dbReference type="Proteomes" id="UP000003922">
    <property type="component" value="Unassembled WGS sequence"/>
</dbReference>
<accession>Q4C447</accession>
<keyword evidence="2" id="KW-0067">ATP-binding</keyword>
<dbReference type="InterPro" id="IPR005702">
    <property type="entry name" value="Wzc-like_C"/>
</dbReference>
<dbReference type="PANTHER" id="PTHR32309">
    <property type="entry name" value="TYROSINE-PROTEIN KINASE"/>
    <property type="match status" value="1"/>
</dbReference>
<feature type="transmembrane region" description="Helical" evidence="4">
    <location>
        <begin position="435"/>
        <end position="459"/>
    </location>
</feature>
<protein>
    <submittedName>
        <fullName evidence="6">Similar to ATPases involved in chromosome partitioning</fullName>
    </submittedName>
</protein>
<dbReference type="RefSeq" id="WP_007305415.1">
    <property type="nucleotide sequence ID" value="NZ_AADV02000012.1"/>
</dbReference>
<keyword evidence="7" id="KW-1185">Reference proteome</keyword>
<evidence type="ECO:0000259" key="5">
    <source>
        <dbReference type="Pfam" id="PF01656"/>
    </source>
</evidence>
<proteinExistence type="predicted"/>
<dbReference type="PROSITE" id="PS51257">
    <property type="entry name" value="PROKAR_LIPOPROTEIN"/>
    <property type="match status" value="1"/>
</dbReference>
<dbReference type="AlphaFoldDB" id="Q4C447"/>
<evidence type="ECO:0000256" key="2">
    <source>
        <dbReference type="ARBA" id="ARBA00022840"/>
    </source>
</evidence>
<comment type="caution">
    <text evidence="6">The sequence shown here is derived from an EMBL/GenBank/DDBJ whole genome shotgun (WGS) entry which is preliminary data.</text>
</comment>
<evidence type="ECO:0000256" key="4">
    <source>
        <dbReference type="SAM" id="Phobius"/>
    </source>
</evidence>
<dbReference type="GO" id="GO:0005524">
    <property type="term" value="F:ATP binding"/>
    <property type="evidence" value="ECO:0007669"/>
    <property type="project" value="UniProtKB-KW"/>
</dbReference>